<organism evidence="4 5">
    <name type="scientific">Neoaquamicrobium microcysteis</name>
    <dbReference type="NCBI Taxonomy" id="2682781"/>
    <lineage>
        <taxon>Bacteria</taxon>
        <taxon>Pseudomonadati</taxon>
        <taxon>Pseudomonadota</taxon>
        <taxon>Alphaproteobacteria</taxon>
        <taxon>Hyphomicrobiales</taxon>
        <taxon>Phyllobacteriaceae</taxon>
        <taxon>Neoaquamicrobium</taxon>
    </lineage>
</organism>
<feature type="domain" description="HTH tetR-type" evidence="3">
    <location>
        <begin position="10"/>
        <end position="70"/>
    </location>
</feature>
<sequence>MARSRAKDHDEKREAILHRAASAFARDGYDRASMARLAAECGVSKALLYHYHASKEALLFDILQNHLSALVEALEEADDAALPPEQRLEALVAALLEAYRDADAEHKVQVDALHLLPDAEQERLKALERRMVAIVADAVRALDPEAFDGKPLLKPVTMSLFGMVNWAYMWFRDGGVVSRSDYARLATRLLVGGVRGLPR</sequence>
<comment type="caution">
    <text evidence="4">The sequence shown here is derived from an EMBL/GenBank/DDBJ whole genome shotgun (WGS) entry which is preliminary data.</text>
</comment>
<name>A0A5D4GUD2_9HYPH</name>
<dbReference type="InterPro" id="IPR050109">
    <property type="entry name" value="HTH-type_TetR-like_transc_reg"/>
</dbReference>
<evidence type="ECO:0000256" key="1">
    <source>
        <dbReference type="ARBA" id="ARBA00023125"/>
    </source>
</evidence>
<dbReference type="SUPFAM" id="SSF48498">
    <property type="entry name" value="Tetracyclin repressor-like, C-terminal domain"/>
    <property type="match status" value="1"/>
</dbReference>
<dbReference type="InterPro" id="IPR001647">
    <property type="entry name" value="HTH_TetR"/>
</dbReference>
<dbReference type="SUPFAM" id="SSF46689">
    <property type="entry name" value="Homeodomain-like"/>
    <property type="match status" value="1"/>
</dbReference>
<keyword evidence="5" id="KW-1185">Reference proteome</keyword>
<proteinExistence type="predicted"/>
<evidence type="ECO:0000256" key="2">
    <source>
        <dbReference type="PROSITE-ProRule" id="PRU00335"/>
    </source>
</evidence>
<dbReference type="PANTHER" id="PTHR30055:SF226">
    <property type="entry name" value="HTH-TYPE TRANSCRIPTIONAL REGULATOR PKSA"/>
    <property type="match status" value="1"/>
</dbReference>
<dbReference type="PRINTS" id="PR00455">
    <property type="entry name" value="HTHTETR"/>
</dbReference>
<dbReference type="InterPro" id="IPR036271">
    <property type="entry name" value="Tet_transcr_reg_TetR-rel_C_sf"/>
</dbReference>
<dbReference type="Pfam" id="PF17932">
    <property type="entry name" value="TetR_C_24"/>
    <property type="match status" value="1"/>
</dbReference>
<evidence type="ECO:0000313" key="5">
    <source>
        <dbReference type="Proteomes" id="UP000323258"/>
    </source>
</evidence>
<dbReference type="AlphaFoldDB" id="A0A5D4GUD2"/>
<reference evidence="4 5" key="2">
    <citation type="submission" date="2019-09" db="EMBL/GenBank/DDBJ databases">
        <title>Mesorhizobium sp. MaA-C15 isolated from Microcystis aeruginosa.</title>
        <authorList>
            <person name="Jeong S.E."/>
            <person name="Jin H.M."/>
            <person name="Jeon C.O."/>
        </authorList>
    </citation>
    <scope>NUCLEOTIDE SEQUENCE [LARGE SCALE GENOMIC DNA]</scope>
    <source>
        <strain evidence="4 5">MaA-C15</strain>
    </source>
</reference>
<evidence type="ECO:0000259" key="3">
    <source>
        <dbReference type="PROSITE" id="PS50977"/>
    </source>
</evidence>
<dbReference type="PROSITE" id="PS50977">
    <property type="entry name" value="HTH_TETR_2"/>
    <property type="match status" value="1"/>
</dbReference>
<gene>
    <name evidence="4" type="ORF">FY036_10970</name>
</gene>
<feature type="DNA-binding region" description="H-T-H motif" evidence="2">
    <location>
        <begin position="33"/>
        <end position="52"/>
    </location>
</feature>
<dbReference type="Gene3D" id="1.10.357.10">
    <property type="entry name" value="Tetracycline Repressor, domain 2"/>
    <property type="match status" value="1"/>
</dbReference>
<dbReference type="OrthoDB" id="9779746at2"/>
<dbReference type="Gene3D" id="1.10.10.60">
    <property type="entry name" value="Homeodomain-like"/>
    <property type="match status" value="1"/>
</dbReference>
<dbReference type="GO" id="GO:0000976">
    <property type="term" value="F:transcription cis-regulatory region binding"/>
    <property type="evidence" value="ECO:0007669"/>
    <property type="project" value="TreeGrafter"/>
</dbReference>
<dbReference type="InterPro" id="IPR041490">
    <property type="entry name" value="KstR2_TetR_C"/>
</dbReference>
<accession>A0A5D4GUD2</accession>
<evidence type="ECO:0000313" key="4">
    <source>
        <dbReference type="EMBL" id="TYR32326.1"/>
    </source>
</evidence>
<dbReference type="PANTHER" id="PTHR30055">
    <property type="entry name" value="HTH-TYPE TRANSCRIPTIONAL REGULATOR RUTR"/>
    <property type="match status" value="1"/>
</dbReference>
<dbReference type="Pfam" id="PF00440">
    <property type="entry name" value="TetR_N"/>
    <property type="match status" value="1"/>
</dbReference>
<dbReference type="InterPro" id="IPR009057">
    <property type="entry name" value="Homeodomain-like_sf"/>
</dbReference>
<dbReference type="RefSeq" id="WP_148914772.1">
    <property type="nucleotide sequence ID" value="NZ_VSZS01000062.1"/>
</dbReference>
<dbReference type="EMBL" id="VSZS01000062">
    <property type="protein sequence ID" value="TYR32326.1"/>
    <property type="molecule type" value="Genomic_DNA"/>
</dbReference>
<dbReference type="Proteomes" id="UP000323258">
    <property type="component" value="Unassembled WGS sequence"/>
</dbReference>
<reference evidence="4 5" key="1">
    <citation type="submission" date="2019-08" db="EMBL/GenBank/DDBJ databases">
        <authorList>
            <person name="Seo Y.L."/>
        </authorList>
    </citation>
    <scope>NUCLEOTIDE SEQUENCE [LARGE SCALE GENOMIC DNA]</scope>
    <source>
        <strain evidence="4 5">MaA-C15</strain>
    </source>
</reference>
<keyword evidence="1 2" id="KW-0238">DNA-binding</keyword>
<dbReference type="GO" id="GO:0003700">
    <property type="term" value="F:DNA-binding transcription factor activity"/>
    <property type="evidence" value="ECO:0007669"/>
    <property type="project" value="TreeGrafter"/>
</dbReference>
<protein>
    <submittedName>
        <fullName evidence="4">TetR/AcrR family transcriptional regulator</fullName>
    </submittedName>
</protein>